<gene>
    <name evidence="2" type="ORF">ABZZ21_24855</name>
</gene>
<keyword evidence="3" id="KW-1185">Reference proteome</keyword>
<dbReference type="Gene3D" id="3.40.50.450">
    <property type="match status" value="1"/>
</dbReference>
<organism evidence="2 3">
    <name type="scientific">Streptomyces ossamyceticus</name>
    <dbReference type="NCBI Taxonomy" id="249581"/>
    <lineage>
        <taxon>Bacteria</taxon>
        <taxon>Bacillati</taxon>
        <taxon>Actinomycetota</taxon>
        <taxon>Actinomycetes</taxon>
        <taxon>Kitasatosporales</taxon>
        <taxon>Streptomycetaceae</taxon>
        <taxon>Streptomyces</taxon>
    </lineage>
</organism>
<evidence type="ECO:0000313" key="3">
    <source>
        <dbReference type="Proteomes" id="UP001550210"/>
    </source>
</evidence>
<dbReference type="SUPFAM" id="SSF102405">
    <property type="entry name" value="MCP/YpsA-like"/>
    <property type="match status" value="1"/>
</dbReference>
<dbReference type="InterPro" id="IPR010697">
    <property type="entry name" value="YspA"/>
</dbReference>
<dbReference type="Proteomes" id="UP001550210">
    <property type="component" value="Unassembled WGS sequence"/>
</dbReference>
<comment type="caution">
    <text evidence="2">The sequence shown here is derived from an EMBL/GenBank/DDBJ whole genome shotgun (WGS) entry which is preliminary data.</text>
</comment>
<protein>
    <submittedName>
        <fullName evidence="2">Uncharacterized protein</fullName>
    </submittedName>
</protein>
<sequence>MIAIAVTGHMDLTEASVPLVRRALREFLGPYAEEGITGLSCLAGGADSLFAEAVLALGGRLVAVIPARDYRDRQAGAEQAATFDRLLGAAAEVLVLGHDSAGGQAYEDANRELVRRAHRLVAVWDGETSTAQGGTATAVADARRAGLPVDIVWPPGARRARGPDGSRRHARAGS</sequence>
<feature type="region of interest" description="Disordered" evidence="1">
    <location>
        <begin position="154"/>
        <end position="174"/>
    </location>
</feature>
<accession>A0ABV2V1L8</accession>
<dbReference type="PANTHER" id="PTHR38440">
    <property type="entry name" value="UPF0398 PROTEIN YPSA"/>
    <property type="match status" value="1"/>
</dbReference>
<evidence type="ECO:0000256" key="1">
    <source>
        <dbReference type="SAM" id="MobiDB-lite"/>
    </source>
</evidence>
<proteinExistence type="predicted"/>
<dbReference type="EMBL" id="JBEXPZ010000033">
    <property type="protein sequence ID" value="MET9847718.1"/>
    <property type="molecule type" value="Genomic_DNA"/>
</dbReference>
<reference evidence="2 3" key="1">
    <citation type="submission" date="2024-06" db="EMBL/GenBank/DDBJ databases">
        <title>The Natural Products Discovery Center: Release of the First 8490 Sequenced Strains for Exploring Actinobacteria Biosynthetic Diversity.</title>
        <authorList>
            <person name="Kalkreuter E."/>
            <person name="Kautsar S.A."/>
            <person name="Yang D."/>
            <person name="Bader C.D."/>
            <person name="Teijaro C.N."/>
            <person name="Fluegel L."/>
            <person name="Davis C.M."/>
            <person name="Simpson J.R."/>
            <person name="Lauterbach L."/>
            <person name="Steele A.D."/>
            <person name="Gui C."/>
            <person name="Meng S."/>
            <person name="Li G."/>
            <person name="Viehrig K."/>
            <person name="Ye F."/>
            <person name="Su P."/>
            <person name="Kiefer A.F."/>
            <person name="Nichols A."/>
            <person name="Cepeda A.J."/>
            <person name="Yan W."/>
            <person name="Fan B."/>
            <person name="Jiang Y."/>
            <person name="Adhikari A."/>
            <person name="Zheng C.-J."/>
            <person name="Schuster L."/>
            <person name="Cowan T.M."/>
            <person name="Smanski M.J."/>
            <person name="Chevrette M.G."/>
            <person name="De Carvalho L.P.S."/>
            <person name="Shen B."/>
        </authorList>
    </citation>
    <scope>NUCLEOTIDE SEQUENCE [LARGE SCALE GENOMIC DNA]</scope>
    <source>
        <strain evidence="2 3">NPDC006434</strain>
    </source>
</reference>
<evidence type="ECO:0000313" key="2">
    <source>
        <dbReference type="EMBL" id="MET9847718.1"/>
    </source>
</evidence>
<dbReference type="PANTHER" id="PTHR38440:SF1">
    <property type="entry name" value="UPF0398 PROTEIN SPR0331"/>
    <property type="match status" value="1"/>
</dbReference>
<name>A0ABV2V1L8_9ACTN</name>
<dbReference type="RefSeq" id="WP_355399136.1">
    <property type="nucleotide sequence ID" value="NZ_JBEXPZ010000033.1"/>
</dbReference>